<dbReference type="OrthoDB" id="196713at2157"/>
<dbReference type="eggNOG" id="ENOG502N5Y1">
    <property type="taxonomic scope" value="Archaea"/>
</dbReference>
<accession>A0A1I0PHU1</accession>
<protein>
    <recommendedName>
        <fullName evidence="4">Tat (Twin-arginine translocation) pathway signal sequence</fullName>
    </recommendedName>
</protein>
<proteinExistence type="predicted"/>
<dbReference type="AlphaFoldDB" id="A0A1I0PHU1"/>
<evidence type="ECO:0000256" key="1">
    <source>
        <dbReference type="SAM" id="MobiDB-lite"/>
    </source>
</evidence>
<feature type="region of interest" description="Disordered" evidence="1">
    <location>
        <begin position="112"/>
        <end position="132"/>
    </location>
</feature>
<sequence>MTENELFEREVSNHEIERSADGSSEFLAVSRRSLMAGAAGAAGIAGLSLPGLAATGADVEIEVDGHTRQTYRSIVDAIVPRTPDRDGVQEPGAVDVDLEEYLVWNVEHGTGLSHQRDGAPGKNRGNGKNAGRVARESVRVDLPADENGLGRLVAGLERELDFSAESDLGLSRSDVFGSLAGLELHVAGNGDAVLTVETASRDGTIEETTVKQSELPLATLHATVLDLYALVFVLGEGNRNAVRPREEFTGGGFFTFLAPIDRVQCLLFAVDSSDALATIADEILPEPILAKKLSGSILSLTAYGYYSEWSGYENGTAAMADRELDRAAGTVQGHRQTGYPGPADGYAGFRGYPIESFDENDWEDNQ</sequence>
<dbReference type="STRING" id="1202768.SAMN05216285_2572"/>
<evidence type="ECO:0008006" key="4">
    <source>
        <dbReference type="Google" id="ProtNLM"/>
    </source>
</evidence>
<gene>
    <name evidence="2" type="ORF">SAMN05216285_2572</name>
</gene>
<dbReference type="RefSeq" id="WP_049991127.1">
    <property type="nucleotide sequence ID" value="NZ_FOIS01000003.1"/>
</dbReference>
<feature type="compositionally biased region" description="Low complexity" evidence="1">
    <location>
        <begin position="120"/>
        <end position="132"/>
    </location>
</feature>
<dbReference type="EMBL" id="FOIS01000003">
    <property type="protein sequence ID" value="SEW13779.1"/>
    <property type="molecule type" value="Genomic_DNA"/>
</dbReference>
<organism evidence="2 3">
    <name type="scientific">Natrinema salifodinae</name>
    <dbReference type="NCBI Taxonomy" id="1202768"/>
    <lineage>
        <taxon>Archaea</taxon>
        <taxon>Methanobacteriati</taxon>
        <taxon>Methanobacteriota</taxon>
        <taxon>Stenosarchaea group</taxon>
        <taxon>Halobacteria</taxon>
        <taxon>Halobacteriales</taxon>
        <taxon>Natrialbaceae</taxon>
        <taxon>Natrinema</taxon>
    </lineage>
</organism>
<dbReference type="Proteomes" id="UP000183275">
    <property type="component" value="Unassembled WGS sequence"/>
</dbReference>
<evidence type="ECO:0000313" key="2">
    <source>
        <dbReference type="EMBL" id="SEW13779.1"/>
    </source>
</evidence>
<dbReference type="InterPro" id="IPR006311">
    <property type="entry name" value="TAT_signal"/>
</dbReference>
<keyword evidence="3" id="KW-1185">Reference proteome</keyword>
<name>A0A1I0PHU1_9EURY</name>
<evidence type="ECO:0000313" key="3">
    <source>
        <dbReference type="Proteomes" id="UP000183275"/>
    </source>
</evidence>
<reference evidence="3" key="1">
    <citation type="submission" date="2016-10" db="EMBL/GenBank/DDBJ databases">
        <authorList>
            <person name="Varghese N."/>
        </authorList>
    </citation>
    <scope>NUCLEOTIDE SEQUENCE [LARGE SCALE GENOMIC DNA]</scope>
    <source>
        <strain evidence="3">CGMCC 1.12284</strain>
    </source>
</reference>
<dbReference type="PROSITE" id="PS51318">
    <property type="entry name" value="TAT"/>
    <property type="match status" value="1"/>
</dbReference>